<dbReference type="InterPro" id="IPR001347">
    <property type="entry name" value="SIS_dom"/>
</dbReference>
<sequence length="148" mass="16886">MLLAQEFQFKMERLKYQLKISNLEGEHIYDALNMPIDACAIIISYTGSNTKMKEIMDVLKERAISVIAITSFSENILSANADAILHMATRERLYSKVGHYSTNTSVTHLLDILYSSMFARNFEDNMNHIIRTSKIADVRQATTSTMKE</sequence>
<dbReference type="PANTHER" id="PTHR30514">
    <property type="entry name" value="GLUCOKINASE"/>
    <property type="match status" value="1"/>
</dbReference>
<reference evidence="2 3" key="1">
    <citation type="submission" date="2021-03" db="EMBL/GenBank/DDBJ databases">
        <authorList>
            <person name="Gilmore M.S."/>
            <person name="Schwartzman J."/>
            <person name="Van Tyne D."/>
            <person name="Martin M."/>
            <person name="Earl A.M."/>
            <person name="Manson A.L."/>
            <person name="Straub T."/>
            <person name="Salamzade R."/>
            <person name="Saavedra J."/>
            <person name="Lebreton F."/>
            <person name="Prichula J."/>
            <person name="Schaufler K."/>
            <person name="Gaca A."/>
            <person name="Sgardioli B."/>
            <person name="Wagenaar J."/>
            <person name="Strong T."/>
        </authorList>
    </citation>
    <scope>NUCLEOTIDE SEQUENCE [LARGE SCALE GENOMIC DNA]</scope>
    <source>
        <strain evidence="2 3">665A</strain>
    </source>
</reference>
<dbReference type="Gene3D" id="3.40.50.10490">
    <property type="entry name" value="Glucose-6-phosphate isomerase like protein, domain 1"/>
    <property type="match status" value="1"/>
</dbReference>
<evidence type="ECO:0000259" key="1">
    <source>
        <dbReference type="PROSITE" id="PS51464"/>
    </source>
</evidence>
<dbReference type="InterPro" id="IPR047640">
    <property type="entry name" value="RpiR-like"/>
</dbReference>
<accession>A0ABV0EV48</accession>
<organism evidence="2 3">
    <name type="scientific">Candidatus Enterococcus ferrettii</name>
    <dbReference type="NCBI Taxonomy" id="2815324"/>
    <lineage>
        <taxon>Bacteria</taxon>
        <taxon>Bacillati</taxon>
        <taxon>Bacillota</taxon>
        <taxon>Bacilli</taxon>
        <taxon>Lactobacillales</taxon>
        <taxon>Enterococcaceae</taxon>
        <taxon>Enterococcus</taxon>
    </lineage>
</organism>
<dbReference type="PANTHER" id="PTHR30514:SF10">
    <property type="entry name" value="MURR_RPIR FAMILY TRANSCRIPTIONAL REGULATOR"/>
    <property type="match status" value="1"/>
</dbReference>
<evidence type="ECO:0000313" key="3">
    <source>
        <dbReference type="Proteomes" id="UP000664357"/>
    </source>
</evidence>
<dbReference type="CDD" id="cd05013">
    <property type="entry name" value="SIS_RpiR"/>
    <property type="match status" value="1"/>
</dbReference>
<dbReference type="InterPro" id="IPR035472">
    <property type="entry name" value="RpiR-like_SIS"/>
</dbReference>
<dbReference type="SUPFAM" id="SSF53697">
    <property type="entry name" value="SIS domain"/>
    <property type="match status" value="1"/>
</dbReference>
<gene>
    <name evidence="2" type="ORF">JZO67_003766</name>
</gene>
<reference evidence="2 3" key="2">
    <citation type="submission" date="2024-02" db="EMBL/GenBank/DDBJ databases">
        <title>The Genome Sequence of Enterococcus sp. DIV0159.</title>
        <authorList>
            <person name="Earl A."/>
            <person name="Manson A."/>
            <person name="Gilmore M."/>
            <person name="Sanders J."/>
            <person name="Shea T."/>
            <person name="Howe W."/>
            <person name="Livny J."/>
            <person name="Cuomo C."/>
            <person name="Neafsey D."/>
            <person name="Birren B."/>
        </authorList>
    </citation>
    <scope>NUCLEOTIDE SEQUENCE [LARGE SCALE GENOMIC DNA]</scope>
    <source>
        <strain evidence="2 3">665A</strain>
    </source>
</reference>
<dbReference type="PROSITE" id="PS51464">
    <property type="entry name" value="SIS"/>
    <property type="match status" value="1"/>
</dbReference>
<dbReference type="InterPro" id="IPR046348">
    <property type="entry name" value="SIS_dom_sf"/>
</dbReference>
<dbReference type="Proteomes" id="UP000664357">
    <property type="component" value="Unassembled WGS sequence"/>
</dbReference>
<evidence type="ECO:0000313" key="2">
    <source>
        <dbReference type="EMBL" id="MEO1771785.1"/>
    </source>
</evidence>
<feature type="domain" description="SIS" evidence="1">
    <location>
        <begin position="1"/>
        <end position="128"/>
    </location>
</feature>
<dbReference type="RefSeq" id="WP_242704631.1">
    <property type="nucleotide sequence ID" value="NZ_JAFREL020000003.1"/>
</dbReference>
<protein>
    <recommendedName>
        <fullName evidence="1">SIS domain-containing protein</fullName>
    </recommendedName>
</protein>
<proteinExistence type="predicted"/>
<name>A0ABV0EV48_9ENTE</name>
<keyword evidence="3" id="KW-1185">Reference proteome</keyword>
<dbReference type="EMBL" id="JAFREL020000003">
    <property type="protein sequence ID" value="MEO1771785.1"/>
    <property type="molecule type" value="Genomic_DNA"/>
</dbReference>
<comment type="caution">
    <text evidence="2">The sequence shown here is derived from an EMBL/GenBank/DDBJ whole genome shotgun (WGS) entry which is preliminary data.</text>
</comment>
<dbReference type="Pfam" id="PF01380">
    <property type="entry name" value="SIS"/>
    <property type="match status" value="1"/>
</dbReference>